<gene>
    <name evidence="2" type="ORF">MGAL_10B038609</name>
</gene>
<comment type="caution">
    <text evidence="2">The sequence shown here is derived from an EMBL/GenBank/DDBJ whole genome shotgun (WGS) entry which is preliminary data.</text>
</comment>
<dbReference type="EMBL" id="UYJE01003038">
    <property type="protein sequence ID" value="VDI16021.1"/>
    <property type="molecule type" value="Genomic_DNA"/>
</dbReference>
<dbReference type="Proteomes" id="UP000596742">
    <property type="component" value="Unassembled WGS sequence"/>
</dbReference>
<proteinExistence type="predicted"/>
<feature type="coiled-coil region" evidence="1">
    <location>
        <begin position="323"/>
        <end position="350"/>
    </location>
</feature>
<dbReference type="OrthoDB" id="10063408at2759"/>
<protein>
    <submittedName>
        <fullName evidence="2">Uncharacterized protein</fullName>
    </submittedName>
</protein>
<evidence type="ECO:0000313" key="2">
    <source>
        <dbReference type="EMBL" id="VDI16021.1"/>
    </source>
</evidence>
<keyword evidence="3" id="KW-1185">Reference proteome</keyword>
<keyword evidence="1" id="KW-0175">Coiled coil</keyword>
<dbReference type="Pfam" id="PF18758">
    <property type="entry name" value="KDZ"/>
    <property type="match status" value="1"/>
</dbReference>
<evidence type="ECO:0000256" key="1">
    <source>
        <dbReference type="SAM" id="Coils"/>
    </source>
</evidence>
<sequence length="499" mass="58234">MTNELARKDHICESSYSTSIYAVDVREKNIYRAVVGDCLTEYNYHRYSLNTRANITESSFATECPICVKTPSIVSMDANFGLVHKQSSGSGQDRQSARHKNLYFLDHGDLRRFINDYALDSKAPNRISYLNFLLSYPVYMLKCILENRSSDNLVVMYDIECMLHKHLKKTNNIDVLERCSFAVPVFHSFAHNTECQLMYGQRFADGTGLTDGEGIERLWSYLRGFRKITKEMTINNRQDLLTEAMLHQTEKQIWNLGKKMVEKKRCEQILKENEAIISGILVDMKESKDVIQTWKEEWKTQLNRKERKGEEYYECFLWQLLDVTEADDEKVEMERHIERLISDCSKLKKKTNFTQLQLTSDQGQLLLESAQTKRKSACLVKLKELATDRQYLSSLMKKYAEGQAIGIRISKQFSSNFLKIKKEVDKLNAINNTNLDSKQFLSLESEIYNQLESRKISENQQKAVQSKCLIDHAEEERNNIDIEIKKYLLYLSKQSKENY</sequence>
<dbReference type="AlphaFoldDB" id="A0A8B6D6Z9"/>
<organism evidence="2 3">
    <name type="scientific">Mytilus galloprovincialis</name>
    <name type="common">Mediterranean mussel</name>
    <dbReference type="NCBI Taxonomy" id="29158"/>
    <lineage>
        <taxon>Eukaryota</taxon>
        <taxon>Metazoa</taxon>
        <taxon>Spiralia</taxon>
        <taxon>Lophotrochozoa</taxon>
        <taxon>Mollusca</taxon>
        <taxon>Bivalvia</taxon>
        <taxon>Autobranchia</taxon>
        <taxon>Pteriomorphia</taxon>
        <taxon>Mytilida</taxon>
        <taxon>Mytiloidea</taxon>
        <taxon>Mytilidae</taxon>
        <taxon>Mytilinae</taxon>
        <taxon>Mytilus</taxon>
    </lineage>
</organism>
<reference evidence="2" key="1">
    <citation type="submission" date="2018-11" db="EMBL/GenBank/DDBJ databases">
        <authorList>
            <person name="Alioto T."/>
            <person name="Alioto T."/>
        </authorList>
    </citation>
    <scope>NUCLEOTIDE SEQUENCE</scope>
</reference>
<dbReference type="PANTHER" id="PTHR33096">
    <property type="entry name" value="CXC2 DOMAIN-CONTAINING PROTEIN"/>
    <property type="match status" value="1"/>
</dbReference>
<dbReference type="InterPro" id="IPR040521">
    <property type="entry name" value="KDZ"/>
</dbReference>
<evidence type="ECO:0000313" key="3">
    <source>
        <dbReference type="Proteomes" id="UP000596742"/>
    </source>
</evidence>
<name>A0A8B6D6Z9_MYTGA</name>
<accession>A0A8B6D6Z9</accession>
<dbReference type="PANTHER" id="PTHR33096:SF1">
    <property type="entry name" value="CXC1-LIKE CYSTEINE CLUSTER ASSOCIATED WITH KDZ TRANSPOSASES DOMAIN-CONTAINING PROTEIN"/>
    <property type="match status" value="1"/>
</dbReference>